<name>A0A5M6CMW5_9BACT</name>
<accession>A0A5M6CMW5</accession>
<sequence length="996" mass="114420">MNIVTVRVFFVLRCLFLFICFYISKPAFVQSQTTAPFNRFQYHNYKWKVLRTPLFQLYFPQSFDSLASFASVQLPDVIAEIKTATATEVKAVPNLILYPSVSQLYESNIGMHQEEIQTFPTINLKGDRVMLAFNGSYEDFRYELKAAWMRLCWEEQFKNDAEQQLTNRQSSIPQWFKEGSIHWFAYGWEIKDEALLQQILDKPSITTWENLTKENATISGQAFCYLLTHRYRDDAVMQCFFQMRQGKSLARAVRLVTKHRLDSLTNECLRYFRSRRYTNNESIVSAADTLQSFLEKQYKGKLFALEYNGDSTLLAFAIEKYNQRTIFILKTKEISNPKYKATSFTHYLLPPWQQQHNDDIYPLLKWQHNNALTIIMPVKGQIKLLSFNEQGSPITDRTLYGIDGINTFTQWNSSQWLFSAYRRSRSDIISYDINTLRYTPVTTDNADHTTFSLNRSDNSIAYRSGYPADSLYHKDTLAKSYGIYTKDLNVPLKESGKTKDVLIAKDSAYMHWYKPVYQTDGTLSMENTATGFLKTNAIHSLTTEGNRNVTSPWVRDYLKDLKTKDSIKTLLAKASSGEPSFLQGVLQPGNSKKAAQLQKDSLREAAAYSYKKLSPYILQLHSAYFRAAINNDYFINRYQPFQAYLGTFKFPEVGAMITGGFSDLFENHQFNIGYRLPAGTEGSDFFVRYENSTKKTDWHVMFFRKVESLQPDPQRDWKDAQGNPYPLAAKVKTHYYELGFHTPLHYDWSLDYSLAARRDRTIFLATDRYSLNYEALQSWWGIGNVVLKAHKMRPLIPLLEKGWEGKILLDGMASTGKQSTVVYGGQFNFSYSQPIIKNITIVARIQGGYSGGQSKILYNFGGMDNNIVTRVDTSVHFGQNAPFAFQTLVTPFRGYEQNSIYGSHYGLLNLDLYFPLFRSLIPLHTSFSSLNNLQIGLFTDFAKAGGATGLPESPSNLSSFGFSVRTMLAGYPIRFDMAWPGNFNKTPVWYLSLALK</sequence>
<dbReference type="AlphaFoldDB" id="A0A5M6CMW5"/>
<evidence type="ECO:0000313" key="1">
    <source>
        <dbReference type="EMBL" id="KAA5536551.1"/>
    </source>
</evidence>
<proteinExistence type="predicted"/>
<gene>
    <name evidence="1" type="ORF">F0919_02465</name>
</gene>
<dbReference type="RefSeq" id="WP_150031128.1">
    <property type="nucleotide sequence ID" value="NZ_VWSH01000001.1"/>
</dbReference>
<evidence type="ECO:0008006" key="3">
    <source>
        <dbReference type="Google" id="ProtNLM"/>
    </source>
</evidence>
<keyword evidence="2" id="KW-1185">Reference proteome</keyword>
<dbReference type="Gene3D" id="2.40.160.50">
    <property type="entry name" value="membrane protein fhac: a member of the omp85/tpsb transporter family"/>
    <property type="match status" value="1"/>
</dbReference>
<evidence type="ECO:0000313" key="2">
    <source>
        <dbReference type="Proteomes" id="UP000323632"/>
    </source>
</evidence>
<dbReference type="Proteomes" id="UP000323632">
    <property type="component" value="Unassembled WGS sequence"/>
</dbReference>
<protein>
    <recommendedName>
        <fullName evidence="3">Bacterial surface antigen (D15) domain-containing protein</fullName>
    </recommendedName>
</protein>
<comment type="caution">
    <text evidence="1">The sequence shown here is derived from an EMBL/GenBank/DDBJ whole genome shotgun (WGS) entry which is preliminary data.</text>
</comment>
<reference evidence="1 2" key="1">
    <citation type="submission" date="2019-09" db="EMBL/GenBank/DDBJ databases">
        <title>Genome sequence and assembly of Taibaiella sp.</title>
        <authorList>
            <person name="Chhetri G."/>
        </authorList>
    </citation>
    <scope>NUCLEOTIDE SEQUENCE [LARGE SCALE GENOMIC DNA]</scope>
    <source>
        <strain evidence="1 2">KVB11</strain>
    </source>
</reference>
<organism evidence="1 2">
    <name type="scientific">Taibaiella lutea</name>
    <dbReference type="NCBI Taxonomy" id="2608001"/>
    <lineage>
        <taxon>Bacteria</taxon>
        <taxon>Pseudomonadati</taxon>
        <taxon>Bacteroidota</taxon>
        <taxon>Chitinophagia</taxon>
        <taxon>Chitinophagales</taxon>
        <taxon>Chitinophagaceae</taxon>
        <taxon>Taibaiella</taxon>
    </lineage>
</organism>
<dbReference type="EMBL" id="VWSH01000001">
    <property type="protein sequence ID" value="KAA5536551.1"/>
    <property type="molecule type" value="Genomic_DNA"/>
</dbReference>